<organism evidence="1 2">
    <name type="scientific">Cylicocyclus nassatus</name>
    <name type="common">Nematode worm</name>
    <dbReference type="NCBI Taxonomy" id="53992"/>
    <lineage>
        <taxon>Eukaryota</taxon>
        <taxon>Metazoa</taxon>
        <taxon>Ecdysozoa</taxon>
        <taxon>Nematoda</taxon>
        <taxon>Chromadorea</taxon>
        <taxon>Rhabditida</taxon>
        <taxon>Rhabditina</taxon>
        <taxon>Rhabditomorpha</taxon>
        <taxon>Strongyloidea</taxon>
        <taxon>Strongylidae</taxon>
        <taxon>Cylicocyclus</taxon>
    </lineage>
</organism>
<dbReference type="AlphaFoldDB" id="A0AA36M0P1"/>
<sequence>MTPKIHQVAAASIPDMFFGASPPPKSIVQSPCNSSRTYVKVRKANSPLGVNDVIQNHKHSLKVNEGIFPQSRYLQTTNMDFALIDFI</sequence>
<gene>
    <name evidence="1" type="ORF">CYNAS_LOCUS7096</name>
</gene>
<evidence type="ECO:0000313" key="1">
    <source>
        <dbReference type="EMBL" id="CAJ0595113.1"/>
    </source>
</evidence>
<reference evidence="1" key="1">
    <citation type="submission" date="2023-07" db="EMBL/GenBank/DDBJ databases">
        <authorList>
            <consortium name="CYATHOMIX"/>
        </authorList>
    </citation>
    <scope>NUCLEOTIDE SEQUENCE</scope>
    <source>
        <strain evidence="1">N/A</strain>
    </source>
</reference>
<keyword evidence="2" id="KW-1185">Reference proteome</keyword>
<proteinExistence type="predicted"/>
<evidence type="ECO:0000313" key="2">
    <source>
        <dbReference type="Proteomes" id="UP001176961"/>
    </source>
</evidence>
<dbReference type="Proteomes" id="UP001176961">
    <property type="component" value="Unassembled WGS sequence"/>
</dbReference>
<protein>
    <submittedName>
        <fullName evidence="1">Uncharacterized protein</fullName>
    </submittedName>
</protein>
<name>A0AA36M0P1_CYLNA</name>
<comment type="caution">
    <text evidence="1">The sequence shown here is derived from an EMBL/GenBank/DDBJ whole genome shotgun (WGS) entry which is preliminary data.</text>
</comment>
<dbReference type="EMBL" id="CATQJL010000112">
    <property type="protein sequence ID" value="CAJ0595113.1"/>
    <property type="molecule type" value="Genomic_DNA"/>
</dbReference>
<accession>A0AA36M0P1</accession>